<accession>A0A7S0LDN1</accession>
<dbReference type="EMBL" id="HBEY01026898">
    <property type="protein sequence ID" value="CAD8609355.1"/>
    <property type="molecule type" value="Transcribed_RNA"/>
</dbReference>
<feature type="coiled-coil region" evidence="1">
    <location>
        <begin position="113"/>
        <end position="140"/>
    </location>
</feature>
<feature type="region of interest" description="Disordered" evidence="2">
    <location>
        <begin position="1"/>
        <end position="57"/>
    </location>
</feature>
<feature type="compositionally biased region" description="Basic and acidic residues" evidence="2">
    <location>
        <begin position="46"/>
        <end position="57"/>
    </location>
</feature>
<gene>
    <name evidence="3" type="ORF">CPEL01642_LOCUS12733</name>
</gene>
<dbReference type="AlphaFoldDB" id="A0A7S0LDN1"/>
<evidence type="ECO:0000313" key="3">
    <source>
        <dbReference type="EMBL" id="CAD8609355.1"/>
    </source>
</evidence>
<evidence type="ECO:0000256" key="2">
    <source>
        <dbReference type="SAM" id="MobiDB-lite"/>
    </source>
</evidence>
<evidence type="ECO:0000256" key="1">
    <source>
        <dbReference type="SAM" id="Coils"/>
    </source>
</evidence>
<organism evidence="3">
    <name type="scientific">Coccolithus braarudii</name>
    <dbReference type="NCBI Taxonomy" id="221442"/>
    <lineage>
        <taxon>Eukaryota</taxon>
        <taxon>Haptista</taxon>
        <taxon>Haptophyta</taxon>
        <taxon>Prymnesiophyceae</taxon>
        <taxon>Coccolithales</taxon>
        <taxon>Coccolithaceae</taxon>
        <taxon>Coccolithus</taxon>
    </lineage>
</organism>
<reference evidence="3" key="1">
    <citation type="submission" date="2021-01" db="EMBL/GenBank/DDBJ databases">
        <authorList>
            <person name="Corre E."/>
            <person name="Pelletier E."/>
            <person name="Niang G."/>
            <person name="Scheremetjew M."/>
            <person name="Finn R."/>
            <person name="Kale V."/>
            <person name="Holt S."/>
            <person name="Cochrane G."/>
            <person name="Meng A."/>
            <person name="Brown T."/>
            <person name="Cohen L."/>
        </authorList>
    </citation>
    <scope>NUCLEOTIDE SEQUENCE</scope>
    <source>
        <strain evidence="3">PLY182g</strain>
    </source>
</reference>
<protein>
    <submittedName>
        <fullName evidence="3">Uncharacterized protein</fullName>
    </submittedName>
</protein>
<proteinExistence type="predicted"/>
<keyword evidence="1" id="KW-0175">Coiled coil</keyword>
<name>A0A7S0LDN1_9EUKA</name>
<sequence length="170" mass="19014">MSSQPDPSRKRVHNAMNLGTTARCGDWMGPPAKRSVPTVSGLQKELQAERERTRRSQESVEQLRLEMQLMGRLFAGAREQIVALGGATLSPDVMVRAPNTTRPNRSSSDVKMLKRVQSELSECKGECKRLSDQVRALRHKLHLVLNAKQEFAAVMNEMHEYLNTAWGAGC</sequence>